<proteinExistence type="inferred from homology"/>
<dbReference type="Pfam" id="PF00685">
    <property type="entry name" value="Sulfotransfer_1"/>
    <property type="match status" value="1"/>
</dbReference>
<evidence type="ECO:0000259" key="3">
    <source>
        <dbReference type="Pfam" id="PF00685"/>
    </source>
</evidence>
<dbReference type="PANTHER" id="PTHR11783">
    <property type="entry name" value="SULFOTRANSFERASE SULT"/>
    <property type="match status" value="1"/>
</dbReference>
<accession>A0ABT3T6Z2</accession>
<reference evidence="4" key="1">
    <citation type="submission" date="2019-02" db="EMBL/GenBank/DDBJ databases">
        <authorList>
            <person name="Li S.-H."/>
        </authorList>
    </citation>
    <scope>NUCLEOTIDE SEQUENCE</scope>
    <source>
        <strain evidence="4">IMCC11814</strain>
    </source>
</reference>
<keyword evidence="5" id="KW-1185">Reference proteome</keyword>
<evidence type="ECO:0000313" key="5">
    <source>
        <dbReference type="Proteomes" id="UP001143304"/>
    </source>
</evidence>
<keyword evidence="2" id="KW-0808">Transferase</keyword>
<dbReference type="Proteomes" id="UP001143304">
    <property type="component" value="Unassembled WGS sequence"/>
</dbReference>
<organism evidence="4 5">
    <name type="scientific">Candidatus Marimicrobium litorale</name>
    <dbReference type="NCBI Taxonomy" id="2518991"/>
    <lineage>
        <taxon>Bacteria</taxon>
        <taxon>Pseudomonadati</taxon>
        <taxon>Pseudomonadota</taxon>
        <taxon>Gammaproteobacteria</taxon>
        <taxon>Cellvibrionales</taxon>
        <taxon>Halieaceae</taxon>
        <taxon>Marimicrobium</taxon>
    </lineage>
</organism>
<evidence type="ECO:0000256" key="1">
    <source>
        <dbReference type="ARBA" id="ARBA00005771"/>
    </source>
</evidence>
<dbReference type="InterPro" id="IPR027417">
    <property type="entry name" value="P-loop_NTPase"/>
</dbReference>
<protein>
    <submittedName>
        <fullName evidence="4">Sulfotransferase</fullName>
    </submittedName>
</protein>
<evidence type="ECO:0000313" key="4">
    <source>
        <dbReference type="EMBL" id="MCX2977955.1"/>
    </source>
</evidence>
<name>A0ABT3T6Z2_9GAMM</name>
<gene>
    <name evidence="4" type="ORF">EYC82_11370</name>
</gene>
<comment type="caution">
    <text evidence="4">The sequence shown here is derived from an EMBL/GenBank/DDBJ whole genome shotgun (WGS) entry which is preliminary data.</text>
</comment>
<dbReference type="SUPFAM" id="SSF52540">
    <property type="entry name" value="P-loop containing nucleoside triphosphate hydrolases"/>
    <property type="match status" value="1"/>
</dbReference>
<feature type="domain" description="Sulfotransferase" evidence="3">
    <location>
        <begin position="77"/>
        <end position="328"/>
    </location>
</feature>
<comment type="similarity">
    <text evidence="1">Belongs to the sulfotransferase 1 family.</text>
</comment>
<dbReference type="Gene3D" id="3.40.50.300">
    <property type="entry name" value="P-loop containing nucleotide triphosphate hydrolases"/>
    <property type="match status" value="1"/>
</dbReference>
<evidence type="ECO:0000256" key="2">
    <source>
        <dbReference type="ARBA" id="ARBA00022679"/>
    </source>
</evidence>
<dbReference type="InterPro" id="IPR000863">
    <property type="entry name" value="Sulfotransferase_dom"/>
</dbReference>
<sequence>MRHARGYGGRTGSCFRLWGADAVKLVIQNLRQATQTGRKKLSRRILHFRMRGQPEADILREERKLRGIEQHDKLRKADIVFVSFGKSGRTWLRMMVSHLFRVKYGLPDNAILGFDNFHNLNRSVPKTFFTHDNYIKDYTGDFETKSPFYDKPVVLLARDPRDVAVSQFFQWKFRIKPTKVAINNYPPRGSDISLFDFVMGDNGGSMRAVTDYLNLWAKEADQVERFHLLRYEDLRAQPRDQLRKLLDFIAVEANEAQVNAAVDYSSYENMKSMETKQQFRLAGGRMMPRDKDNPDSYKVRRAKVGGYRDYFSDEEVAAIDARLAETLDSLFRYE</sequence>
<dbReference type="EMBL" id="SHNO01000001">
    <property type="protein sequence ID" value="MCX2977955.1"/>
    <property type="molecule type" value="Genomic_DNA"/>
</dbReference>